<accession>A0A0F9IYN2</accession>
<comment type="caution">
    <text evidence="1">The sequence shown here is derived from an EMBL/GenBank/DDBJ whole genome shotgun (WGS) entry which is preliminary data.</text>
</comment>
<dbReference type="EMBL" id="LAZR01011296">
    <property type="protein sequence ID" value="KKM62433.1"/>
    <property type="molecule type" value="Genomic_DNA"/>
</dbReference>
<sequence length="202" mass="22696">MTDSPVKPIGLVDKSVVSKAIEVSKQRLPHKSFANDQRPKLYNRNLFLVIVSFLREIVSLDRIRDVDGLPMLNGQLIKTVLRCIFFENHILVPNPSAISRRIKVINRASALVTLILQKTGVILPNTPISSAEWIKSFSLAGQVIDMPKEQLQTAIDQLDVVNNIVKTRCSRSSSRKLSPQEVQNLMKLLEGFNEQLKLARSS</sequence>
<proteinExistence type="predicted"/>
<reference evidence="1" key="1">
    <citation type="journal article" date="2015" name="Nature">
        <title>Complex archaea that bridge the gap between prokaryotes and eukaryotes.</title>
        <authorList>
            <person name="Spang A."/>
            <person name="Saw J.H."/>
            <person name="Jorgensen S.L."/>
            <person name="Zaremba-Niedzwiedzka K."/>
            <person name="Martijn J."/>
            <person name="Lind A.E."/>
            <person name="van Eijk R."/>
            <person name="Schleper C."/>
            <person name="Guy L."/>
            <person name="Ettema T.J."/>
        </authorList>
    </citation>
    <scope>NUCLEOTIDE SEQUENCE</scope>
</reference>
<dbReference type="AlphaFoldDB" id="A0A0F9IYN2"/>
<gene>
    <name evidence="1" type="ORF">LCGC14_1521750</name>
</gene>
<protein>
    <submittedName>
        <fullName evidence="1">Uncharacterized protein</fullName>
    </submittedName>
</protein>
<evidence type="ECO:0000313" key="1">
    <source>
        <dbReference type="EMBL" id="KKM62433.1"/>
    </source>
</evidence>
<name>A0A0F9IYN2_9ZZZZ</name>
<organism evidence="1">
    <name type="scientific">marine sediment metagenome</name>
    <dbReference type="NCBI Taxonomy" id="412755"/>
    <lineage>
        <taxon>unclassified sequences</taxon>
        <taxon>metagenomes</taxon>
        <taxon>ecological metagenomes</taxon>
    </lineage>
</organism>